<keyword evidence="3" id="KW-0963">Cytoplasm</keyword>
<dbReference type="InterPro" id="IPR027329">
    <property type="entry name" value="TPX2_C"/>
</dbReference>
<dbReference type="PANTHER" id="PTHR47067:SF16">
    <property type="entry name" value="TPX2 (TARGETING PROTEIN FOR XKLP2) PROTEIN FAMILY"/>
    <property type="match status" value="1"/>
</dbReference>
<protein>
    <submittedName>
        <fullName evidence="9">Protein WVD2-like 7</fullName>
    </submittedName>
</protein>
<evidence type="ECO:0000313" key="9">
    <source>
        <dbReference type="RefSeq" id="XP_008444406.2"/>
    </source>
</evidence>
<dbReference type="eggNOG" id="ENOG502QUCW">
    <property type="taxonomic scope" value="Eukaryota"/>
</dbReference>
<feature type="region of interest" description="Disordered" evidence="6">
    <location>
        <begin position="292"/>
        <end position="332"/>
    </location>
</feature>
<feature type="compositionally biased region" description="Polar residues" evidence="6">
    <location>
        <begin position="126"/>
        <end position="146"/>
    </location>
</feature>
<proteinExistence type="inferred from homology"/>
<feature type="compositionally biased region" description="Polar residues" evidence="6">
    <location>
        <begin position="179"/>
        <end position="190"/>
    </location>
</feature>
<dbReference type="RefSeq" id="XP_008444406.2">
    <property type="nucleotide sequence ID" value="XM_008446184.3"/>
</dbReference>
<keyword evidence="5" id="KW-0206">Cytoskeleton</keyword>
<comment type="similarity">
    <text evidence="2">Belongs to the TPX2 family.</text>
</comment>
<evidence type="ECO:0000256" key="6">
    <source>
        <dbReference type="SAM" id="MobiDB-lite"/>
    </source>
</evidence>
<gene>
    <name evidence="9" type="primary">LOC103487744</name>
</gene>
<keyword evidence="8" id="KW-1185">Reference proteome</keyword>
<evidence type="ECO:0000256" key="1">
    <source>
        <dbReference type="ARBA" id="ARBA00004245"/>
    </source>
</evidence>
<comment type="subcellular location">
    <subcellularLocation>
        <location evidence="1">Cytoplasm</location>
        <location evidence="1">Cytoskeleton</location>
    </subcellularLocation>
</comment>
<keyword evidence="4" id="KW-0493">Microtubule</keyword>
<feature type="compositionally biased region" description="Basic and acidic residues" evidence="6">
    <location>
        <begin position="417"/>
        <end position="440"/>
    </location>
</feature>
<feature type="compositionally biased region" description="Polar residues" evidence="6">
    <location>
        <begin position="317"/>
        <end position="327"/>
    </location>
</feature>
<accession>A0A1S3B9R9</accession>
<feature type="domain" description="TPX2 C-terminal" evidence="7">
    <location>
        <begin position="381"/>
        <end position="438"/>
    </location>
</feature>
<evidence type="ECO:0000256" key="2">
    <source>
        <dbReference type="ARBA" id="ARBA00005885"/>
    </source>
</evidence>
<feature type="region of interest" description="Disordered" evidence="6">
    <location>
        <begin position="1"/>
        <end position="24"/>
    </location>
</feature>
<dbReference type="InterPro" id="IPR044216">
    <property type="entry name" value="WDL7"/>
</dbReference>
<evidence type="ECO:0000256" key="5">
    <source>
        <dbReference type="ARBA" id="ARBA00023212"/>
    </source>
</evidence>
<dbReference type="KEGG" id="cmo:103487744"/>
<dbReference type="Proteomes" id="UP001652600">
    <property type="component" value="Chromosome 3"/>
</dbReference>
<feature type="region of interest" description="Disordered" evidence="6">
    <location>
        <begin position="96"/>
        <end position="151"/>
    </location>
</feature>
<evidence type="ECO:0000256" key="4">
    <source>
        <dbReference type="ARBA" id="ARBA00022701"/>
    </source>
</evidence>
<evidence type="ECO:0000259" key="7">
    <source>
        <dbReference type="Pfam" id="PF06886"/>
    </source>
</evidence>
<dbReference type="InParanoid" id="A0A1S3B9R9"/>
<feature type="region of interest" description="Disordered" evidence="6">
    <location>
        <begin position="403"/>
        <end position="502"/>
    </location>
</feature>
<dbReference type="GO" id="GO:0005874">
    <property type="term" value="C:microtubule"/>
    <property type="evidence" value="ECO:0007669"/>
    <property type="project" value="UniProtKB-KW"/>
</dbReference>
<name>A0A1S3B9R9_CUCME</name>
<feature type="region of interest" description="Disordered" evidence="6">
    <location>
        <begin position="241"/>
        <end position="274"/>
    </location>
</feature>
<dbReference type="Pfam" id="PF06886">
    <property type="entry name" value="TPX2"/>
    <property type="match status" value="1"/>
</dbReference>
<dbReference type="PANTHER" id="PTHR47067">
    <property type="entry name" value="TPX2 (TARGETING PROTEIN FOR XKLP2) PROTEIN FAMILY-RELATED"/>
    <property type="match status" value="1"/>
</dbReference>
<dbReference type="GeneID" id="103487744"/>
<sequence length="528" mass="58716">MGESACLLRSFSHPSDASREAKEGDPIRALGESISFGRFMSESLAWEKWSAFSHNRYQEELERFSKPGSVAQKKAYFEAHYKRKAAQKAAAELEEANTEGTMKQVKTEKTEVCTSSCVESEPLRSPTCQVIESNEQQNIVQNTESVSPADADVHDSMNEESMVETLTTDKVEEVLDQNNSMETAPNIENDNQNEKDEDHAKTAVAEEVKTPAENPPAEREIISSGGSLKRLRNYSKLLTRSWSSKSQSSPAKQATTPSQQFIHKGNATPKSKKHVGTIVEKLSMKSVHMSMNFNSGPKEIGKTSPKLPQIGRKRTHMSSLAPSKETSTPPPKFVSRVASSVNGLLKQPLIKPPLENKRCMKSSNASGTGSKERPPLICSPFSFRSEERVAKRREFFQKLEEKANSKEMEQKQLQARCQERKKNDITKLRQSRNFEAKENQDSNQGSKPTTDHIKMIPVTRPRSPKLGRKSASCSAVQSISSLPPKRPSVTSNDSKSVVRKRYGGTTRSVTSFGKKTNGCENFSPNIQT</sequence>
<feature type="compositionally biased region" description="Low complexity" evidence="6">
    <location>
        <begin position="470"/>
        <end position="481"/>
    </location>
</feature>
<feature type="region of interest" description="Disordered" evidence="6">
    <location>
        <begin position="352"/>
        <end position="379"/>
    </location>
</feature>
<organism evidence="8 9">
    <name type="scientific">Cucumis melo</name>
    <name type="common">Muskmelon</name>
    <dbReference type="NCBI Taxonomy" id="3656"/>
    <lineage>
        <taxon>Eukaryota</taxon>
        <taxon>Viridiplantae</taxon>
        <taxon>Streptophyta</taxon>
        <taxon>Embryophyta</taxon>
        <taxon>Tracheophyta</taxon>
        <taxon>Spermatophyta</taxon>
        <taxon>Magnoliopsida</taxon>
        <taxon>eudicotyledons</taxon>
        <taxon>Gunneridae</taxon>
        <taxon>Pentapetalae</taxon>
        <taxon>rosids</taxon>
        <taxon>fabids</taxon>
        <taxon>Cucurbitales</taxon>
        <taxon>Cucurbitaceae</taxon>
        <taxon>Benincaseae</taxon>
        <taxon>Cucumis</taxon>
    </lineage>
</organism>
<reference evidence="9" key="1">
    <citation type="submission" date="2025-08" db="UniProtKB">
        <authorList>
            <consortium name="RefSeq"/>
        </authorList>
    </citation>
    <scope>IDENTIFICATION</scope>
    <source>
        <tissue evidence="9">Stem</tissue>
    </source>
</reference>
<evidence type="ECO:0000313" key="8">
    <source>
        <dbReference type="Proteomes" id="UP001652600"/>
    </source>
</evidence>
<dbReference type="AlphaFoldDB" id="A0A1S3B9R9"/>
<dbReference type="FunCoup" id="A0A1S3B9R9">
    <property type="interactions" value="64"/>
</dbReference>
<feature type="compositionally biased region" description="Basic and acidic residues" evidence="6">
    <location>
        <begin position="192"/>
        <end position="221"/>
    </location>
</feature>
<feature type="compositionally biased region" description="Polar residues" evidence="6">
    <location>
        <begin position="250"/>
        <end position="261"/>
    </location>
</feature>
<feature type="region of interest" description="Disordered" evidence="6">
    <location>
        <begin position="179"/>
        <end position="225"/>
    </location>
</feature>
<evidence type="ECO:0000256" key="3">
    <source>
        <dbReference type="ARBA" id="ARBA00022490"/>
    </source>
</evidence>